<proteinExistence type="predicted"/>
<protein>
    <submittedName>
        <fullName evidence="1">Putative ovule protein</fullName>
    </submittedName>
</protein>
<name>A0A0V0GFK4_SOLCH</name>
<dbReference type="AlphaFoldDB" id="A0A0V0GFK4"/>
<feature type="non-terminal residue" evidence="1">
    <location>
        <position position="79"/>
    </location>
</feature>
<reference evidence="1" key="1">
    <citation type="submission" date="2015-12" db="EMBL/GenBank/DDBJ databases">
        <title>Gene expression during late stages of embryo sac development: a critical building block for successful pollen-pistil interactions.</title>
        <authorList>
            <person name="Liu Y."/>
            <person name="Joly V."/>
            <person name="Sabar M."/>
            <person name="Matton D.P."/>
        </authorList>
    </citation>
    <scope>NUCLEOTIDE SEQUENCE</scope>
</reference>
<evidence type="ECO:0000313" key="1">
    <source>
        <dbReference type="EMBL" id="JAP06712.1"/>
    </source>
</evidence>
<sequence>MHKWSMVEEKALRQKSRATWIACGDSNSKYLHAQYGIRASRNVITTIYDSKGMKLFDPRLVEEFIQFFTNLLGTNAPDG</sequence>
<dbReference type="EMBL" id="GEDG01040470">
    <property type="protein sequence ID" value="JAP06712.1"/>
    <property type="molecule type" value="Transcribed_RNA"/>
</dbReference>
<accession>A0A0V0GFK4</accession>
<organism evidence="1">
    <name type="scientific">Solanum chacoense</name>
    <name type="common">Chaco potato</name>
    <dbReference type="NCBI Taxonomy" id="4108"/>
    <lineage>
        <taxon>Eukaryota</taxon>
        <taxon>Viridiplantae</taxon>
        <taxon>Streptophyta</taxon>
        <taxon>Embryophyta</taxon>
        <taxon>Tracheophyta</taxon>
        <taxon>Spermatophyta</taxon>
        <taxon>Magnoliopsida</taxon>
        <taxon>eudicotyledons</taxon>
        <taxon>Gunneridae</taxon>
        <taxon>Pentapetalae</taxon>
        <taxon>asterids</taxon>
        <taxon>lamiids</taxon>
        <taxon>Solanales</taxon>
        <taxon>Solanaceae</taxon>
        <taxon>Solanoideae</taxon>
        <taxon>Solaneae</taxon>
        <taxon>Solanum</taxon>
    </lineage>
</organism>